<keyword evidence="2" id="KW-1185">Reference proteome</keyword>
<protein>
    <submittedName>
        <fullName evidence="1">Uncharacterized protein</fullName>
    </submittedName>
</protein>
<sequence>MSASATETSPTAVGGAAPQLSTDYLNRHSEALMLLEMVPIDREIVGDLKAWRAVGYHEHFATSPLRCADEAMAAYRGLGQREAQSFDALCAAMDRLIYTATALLDEMPAEEDPGLIVDIASLSLRRLIARANAFINANGRGEAAYIDPNAVQADVDAVMAS</sequence>
<evidence type="ECO:0000313" key="1">
    <source>
        <dbReference type="EMBL" id="MFC5395612.1"/>
    </source>
</evidence>
<evidence type="ECO:0000313" key="2">
    <source>
        <dbReference type="Proteomes" id="UP001596104"/>
    </source>
</evidence>
<gene>
    <name evidence="1" type="ORF">ACFPPC_23555</name>
</gene>
<dbReference type="Proteomes" id="UP001596104">
    <property type="component" value="Unassembled WGS sequence"/>
</dbReference>
<proteinExistence type="predicted"/>
<accession>A0ABW0HGU0</accession>
<comment type="caution">
    <text evidence="1">The sequence shown here is derived from an EMBL/GenBank/DDBJ whole genome shotgun (WGS) entry which is preliminary data.</text>
</comment>
<organism evidence="1 2">
    <name type="scientific">Bosea vestrisii</name>
    <dbReference type="NCBI Taxonomy" id="151416"/>
    <lineage>
        <taxon>Bacteria</taxon>
        <taxon>Pseudomonadati</taxon>
        <taxon>Pseudomonadota</taxon>
        <taxon>Alphaproteobacteria</taxon>
        <taxon>Hyphomicrobiales</taxon>
        <taxon>Boseaceae</taxon>
        <taxon>Bosea</taxon>
    </lineage>
</organism>
<dbReference type="EMBL" id="JBHSLV010000055">
    <property type="protein sequence ID" value="MFC5395612.1"/>
    <property type="molecule type" value="Genomic_DNA"/>
</dbReference>
<name>A0ABW0HGU0_9HYPH</name>
<reference evidence="2" key="1">
    <citation type="journal article" date="2019" name="Int. J. Syst. Evol. Microbiol.">
        <title>The Global Catalogue of Microorganisms (GCM) 10K type strain sequencing project: providing services to taxonomists for standard genome sequencing and annotation.</title>
        <authorList>
            <consortium name="The Broad Institute Genomics Platform"/>
            <consortium name="The Broad Institute Genome Sequencing Center for Infectious Disease"/>
            <person name="Wu L."/>
            <person name="Ma J."/>
        </authorList>
    </citation>
    <scope>NUCLEOTIDE SEQUENCE [LARGE SCALE GENOMIC DNA]</scope>
    <source>
        <strain evidence="2">CGMCC 1.16326</strain>
    </source>
</reference>
<dbReference type="RefSeq" id="WP_291677653.1">
    <property type="nucleotide sequence ID" value="NZ_JBHSLV010000055.1"/>
</dbReference>